<gene>
    <name evidence="3" type="ORF">LI90_4433</name>
    <name evidence="4" type="ORF">TH66_16855</name>
    <name evidence="5" type="ORF">TR74_01355</name>
</gene>
<evidence type="ECO:0000256" key="2">
    <source>
        <dbReference type="ARBA" id="ARBA00023002"/>
    </source>
</evidence>
<dbReference type="OrthoDB" id="9789398at2"/>
<dbReference type="EMBL" id="LAXD01000004">
    <property type="protein sequence ID" value="KWW97264.1"/>
    <property type="molecule type" value="Genomic_DNA"/>
</dbReference>
<evidence type="ECO:0000313" key="8">
    <source>
        <dbReference type="Proteomes" id="UP000070659"/>
    </source>
</evidence>
<dbReference type="EMBL" id="JYIK01000248">
    <property type="protein sequence ID" value="KWX10819.1"/>
    <property type="molecule type" value="Genomic_DNA"/>
</dbReference>
<dbReference type="RefSeq" id="WP_066892621.1">
    <property type="nucleotide sequence ID" value="NZ_JYIJ01000018.1"/>
</dbReference>
<dbReference type="Gene3D" id="3.40.50.720">
    <property type="entry name" value="NAD(P)-binding Rossmann-like Domain"/>
    <property type="match status" value="1"/>
</dbReference>
<organism evidence="3 6">
    <name type="scientific">Carbonactinospora thermoautotrophica</name>
    <dbReference type="NCBI Taxonomy" id="1469144"/>
    <lineage>
        <taxon>Bacteria</taxon>
        <taxon>Bacillati</taxon>
        <taxon>Actinomycetota</taxon>
        <taxon>Actinomycetes</taxon>
        <taxon>Kitasatosporales</taxon>
        <taxon>Carbonactinosporaceae</taxon>
        <taxon>Carbonactinospora</taxon>
    </lineage>
</organism>
<dbReference type="CDD" id="cd05233">
    <property type="entry name" value="SDR_c"/>
    <property type="match status" value="1"/>
</dbReference>
<evidence type="ECO:0000313" key="6">
    <source>
        <dbReference type="Proteomes" id="UP000070188"/>
    </source>
</evidence>
<dbReference type="FunFam" id="3.40.50.720:FF:000084">
    <property type="entry name" value="Short-chain dehydrogenase reductase"/>
    <property type="match status" value="1"/>
</dbReference>
<dbReference type="AlphaFoldDB" id="A0A132MHE8"/>
<evidence type="ECO:0000313" key="5">
    <source>
        <dbReference type="EMBL" id="KWX10819.1"/>
    </source>
</evidence>
<dbReference type="InterPro" id="IPR002347">
    <property type="entry name" value="SDR_fam"/>
</dbReference>
<dbReference type="NCBIfam" id="NF005559">
    <property type="entry name" value="PRK07231.1"/>
    <property type="match status" value="1"/>
</dbReference>
<dbReference type="EC" id="1.1.1.100" evidence="3"/>
<reference evidence="3" key="4">
    <citation type="submission" date="2015-04" db="EMBL/GenBank/DDBJ databases">
        <title>Physiological reanalysis, assessment of diazotrophy, and genome sequences of multiple isolates of Streptomyces thermoautotrophicus.</title>
        <authorList>
            <person name="MacKellar D.C."/>
            <person name="Lieber L."/>
            <person name="Norman J."/>
            <person name="Bolger A."/>
            <person name="Tobin C."/>
            <person name="Murray J.W."/>
            <person name="Woodward J."/>
            <person name="Friesen M."/>
            <person name="Prell J."/>
        </authorList>
    </citation>
    <scope>NUCLEOTIDE SEQUENCE [LARGE SCALE GENOMIC DNA]</scope>
    <source>
        <strain evidence="3">H1</strain>
    </source>
</reference>
<dbReference type="EMBL" id="JYIJ01000018">
    <property type="protein sequence ID" value="KWX00442.1"/>
    <property type="molecule type" value="Genomic_DNA"/>
</dbReference>
<dbReference type="InterPro" id="IPR020904">
    <property type="entry name" value="Sc_DH/Rdtase_CS"/>
</dbReference>
<dbReference type="STRING" id="1469144.LI90_4433"/>
<protein>
    <submittedName>
        <fullName evidence="4">3-ketoacyl-ACP reductase</fullName>
    </submittedName>
    <submittedName>
        <fullName evidence="3">3-oxoacyl-(Acyl-carrier protein) reductase</fullName>
        <ecNumber evidence="3">1.1.1.100</ecNumber>
    </submittedName>
</protein>
<dbReference type="InterPro" id="IPR036291">
    <property type="entry name" value="NAD(P)-bd_dom_sf"/>
</dbReference>
<keyword evidence="2 3" id="KW-0560">Oxidoreductase</keyword>
<reference evidence="6" key="3">
    <citation type="submission" date="2015-04" db="EMBL/GenBank/DDBJ databases">
        <title>Physiological reanalysis, assessment of diazotrophy, and genome sequences of multiple isolates of Streptomyces thermoautotrophicus.</title>
        <authorList>
            <person name="MacKellar D.C."/>
            <person name="Lieber L."/>
            <person name="Norman J."/>
            <person name="Bolger A."/>
            <person name="Tobin C."/>
            <person name="Murray J.W."/>
            <person name="Chang R."/>
            <person name="Ford T."/>
            <person name="Nguyen P.Q."/>
            <person name="Woodward J."/>
            <person name="Permingeat H."/>
            <person name="Joshi N.S."/>
            <person name="Silver P.A."/>
            <person name="Usadel B."/>
            <person name="Rutherford A.W."/>
            <person name="Friesen M."/>
            <person name="Prell J."/>
        </authorList>
    </citation>
    <scope>NUCLEOTIDE SEQUENCE [LARGE SCALE GENOMIC DNA]</scope>
    <source>
        <strain evidence="6">H1</strain>
    </source>
</reference>
<evidence type="ECO:0000313" key="7">
    <source>
        <dbReference type="Proteomes" id="UP000070598"/>
    </source>
</evidence>
<name>A0A132MHE8_9ACTN</name>
<reference evidence="4 8" key="1">
    <citation type="submission" date="2015-02" db="EMBL/GenBank/DDBJ databases">
        <title>Physiological reanalysis, assessment of diazotrophy, and genome sequences of multiple isolates of Streptomyces thermoautotrophicus.</title>
        <authorList>
            <person name="MacKellar D.C."/>
            <person name="Lieber L."/>
            <person name="Norman J."/>
            <person name="Bolger A."/>
            <person name="Tobin C."/>
            <person name="Murray J.W."/>
            <person name="Prell J."/>
        </authorList>
    </citation>
    <scope>NUCLEOTIDE SEQUENCE [LARGE SCALE GENOMIC DNA]</scope>
    <source>
        <strain evidence="4 8">UBT1</strain>
    </source>
</reference>
<reference evidence="7" key="2">
    <citation type="submission" date="2015-02" db="EMBL/GenBank/DDBJ databases">
        <title>Physiological reanalysis, assessment of diazotrophy, and genome sequences of multiple isolates of Streptomyces thermoautotrophicus.</title>
        <authorList>
            <person name="MacKellar D.C."/>
            <person name="Lieber L."/>
            <person name="Norman J."/>
            <person name="Bolger A."/>
            <person name="Tobin C."/>
            <person name="Murray J.W."/>
            <person name="Friesen M."/>
            <person name="Prell J."/>
        </authorList>
    </citation>
    <scope>NUCLEOTIDE SEQUENCE [LARGE SCALE GENOMIC DNA]</scope>
    <source>
        <strain evidence="7">UBT1</strain>
    </source>
</reference>
<sequence length="258" mass="26845">METGLTGKSALITGASRGIGRAIAFALAREGCSVMLSSRKKEALDAVAEELSAAYPDVRVETYAANAGDPEAAAACVAATVSALGGLDVLVNNAATNPYFGPLVDLDLARAEKTVRVNQYGIVLWTQLAWKAAMAERGGAIVNLASIGGFLTEPGIGYYNATKAAVIHLTRQFAAELAPKVRVNAIAPGIVRTDFARALWEEREEELNAALPLGRTGEPEDIADVAVFLAGECSRWMTGQTVVVDGGAAIRPSLTVGG</sequence>
<evidence type="ECO:0000313" key="4">
    <source>
        <dbReference type="EMBL" id="KWX00442.1"/>
    </source>
</evidence>
<dbReference type="PANTHER" id="PTHR43943">
    <property type="entry name" value="DEHYDROGENASE/REDUCTASE (SDR FAMILY) MEMBER 4"/>
    <property type="match status" value="1"/>
</dbReference>
<dbReference type="PROSITE" id="PS00061">
    <property type="entry name" value="ADH_SHORT"/>
    <property type="match status" value="1"/>
</dbReference>
<comment type="caution">
    <text evidence="3">The sequence shown here is derived from an EMBL/GenBank/DDBJ whole genome shotgun (WGS) entry which is preliminary data.</text>
</comment>
<dbReference type="PANTHER" id="PTHR43943:SF2">
    <property type="entry name" value="DEHYDROGENASE_REDUCTASE 4"/>
    <property type="match status" value="1"/>
</dbReference>
<dbReference type="Pfam" id="PF13561">
    <property type="entry name" value="adh_short_C2"/>
    <property type="match status" value="1"/>
</dbReference>
<proteinExistence type="inferred from homology"/>
<dbReference type="PRINTS" id="PR00081">
    <property type="entry name" value="GDHRDH"/>
</dbReference>
<dbReference type="Proteomes" id="UP000070659">
    <property type="component" value="Unassembled WGS sequence"/>
</dbReference>
<dbReference type="SUPFAM" id="SSF51735">
    <property type="entry name" value="NAD(P)-binding Rossmann-fold domains"/>
    <property type="match status" value="1"/>
</dbReference>
<accession>A0A132MHE8</accession>
<dbReference type="Proteomes" id="UP000070188">
    <property type="component" value="Unassembled WGS sequence"/>
</dbReference>
<evidence type="ECO:0000256" key="1">
    <source>
        <dbReference type="ARBA" id="ARBA00006484"/>
    </source>
</evidence>
<dbReference type="PRINTS" id="PR00080">
    <property type="entry name" value="SDRFAMILY"/>
</dbReference>
<comment type="similarity">
    <text evidence="1">Belongs to the short-chain dehydrogenases/reductases (SDR) family.</text>
</comment>
<dbReference type="PATRIC" id="fig|1469144.10.peg.4689"/>
<dbReference type="GO" id="GO:0004316">
    <property type="term" value="F:3-oxoacyl-[acyl-carrier-protein] reductase (NADPH) activity"/>
    <property type="evidence" value="ECO:0007669"/>
    <property type="project" value="UniProtKB-EC"/>
</dbReference>
<evidence type="ECO:0000313" key="3">
    <source>
        <dbReference type="EMBL" id="KWW97264.1"/>
    </source>
</evidence>
<keyword evidence="6" id="KW-1185">Reference proteome</keyword>
<dbReference type="Proteomes" id="UP000070598">
    <property type="component" value="Unassembled WGS sequence"/>
</dbReference>